<sequence>MIIQICVHCILIQQYVMGDKLAAPKANLDSPSTSREPLSNPANEYAAWKDPRCPIDLRERAELYANKQCNLIMSEHKYDPRPDKIQFPQLAYTCAGSTITFIAIGNTGIPKSREPHPIHQQIGTDVVNVIKERQAQFAVYLGNTFNDGVKDVDDTRWETEWAERFEVEQLDIPFFAVNGNCEYKKNYKKNVTATGCYSEQGRHKKYWILPDSVYSLNVGTIRGNLQSAFRMFFIDTELSRREYTNHNGQADDDTLNMKGISIEEYRKHRMIFLVGHRPIHSTLEVTPEASLHNRRTLEMETIRLSDMRYDTYISGHVPGMEYIQDDSFRDYFGIGGGGGEPLSKQSLTKKTMHREAKAEISFGFAVFQYDYAKETEEVTYYYYEKRNGAYTLRERPSVIKKCNIQDAIRLRRQAEDHRIKN</sequence>
<proteinExistence type="predicted"/>
<evidence type="ECO:0000259" key="3">
    <source>
        <dbReference type="Pfam" id="PF00149"/>
    </source>
</evidence>
<name>F0W7K4_9STRA</name>
<dbReference type="HOGENOM" id="CLU_652849_0_0_1"/>
<gene>
    <name evidence="4" type="primary">AlNc14C30G2810</name>
    <name evidence="4" type="ORF">ALNC14_032480</name>
</gene>
<dbReference type="EMBL" id="FR824075">
    <property type="protein sequence ID" value="CCA17105.1"/>
    <property type="molecule type" value="Genomic_DNA"/>
</dbReference>
<keyword evidence="2" id="KW-0378">Hydrolase</keyword>
<feature type="domain" description="Calcineurin-like phosphoesterase" evidence="3">
    <location>
        <begin position="128"/>
        <end position="318"/>
    </location>
</feature>
<dbReference type="AlphaFoldDB" id="F0W7K4"/>
<dbReference type="InterPro" id="IPR051558">
    <property type="entry name" value="Metallophosphoesterase_PAP"/>
</dbReference>
<dbReference type="GO" id="GO:0016787">
    <property type="term" value="F:hydrolase activity"/>
    <property type="evidence" value="ECO:0007669"/>
    <property type="project" value="UniProtKB-KW"/>
</dbReference>
<dbReference type="PANTHER" id="PTHR10161">
    <property type="entry name" value="TARTRATE-RESISTANT ACID PHOSPHATASE TYPE 5"/>
    <property type="match status" value="1"/>
</dbReference>
<dbReference type="InterPro" id="IPR004843">
    <property type="entry name" value="Calcineurin-like_PHP"/>
</dbReference>
<dbReference type="Pfam" id="PF00149">
    <property type="entry name" value="Metallophos"/>
    <property type="match status" value="1"/>
</dbReference>
<protein>
    <submittedName>
        <fullName evidence="4">AlNc14C30G2810 protein</fullName>
    </submittedName>
</protein>
<accession>F0W7K4</accession>
<reference evidence="4" key="2">
    <citation type="submission" date="2011-02" db="EMBL/GenBank/DDBJ databases">
        <authorList>
            <person name="MacLean D."/>
        </authorList>
    </citation>
    <scope>NUCLEOTIDE SEQUENCE</scope>
</reference>
<reference evidence="4" key="1">
    <citation type="journal article" date="2011" name="PLoS Biol.">
        <title>Gene gain and loss during evolution of obligate parasitism in the white rust pathogen of Arabidopsis thaliana.</title>
        <authorList>
            <person name="Kemen E."/>
            <person name="Gardiner A."/>
            <person name="Schultz-Larsen T."/>
            <person name="Kemen A.C."/>
            <person name="Balmuth A.L."/>
            <person name="Robert-Seilaniantz A."/>
            <person name="Bailey K."/>
            <person name="Holub E."/>
            <person name="Studholme D.J."/>
            <person name="Maclean D."/>
            <person name="Jones J.D."/>
        </authorList>
    </citation>
    <scope>NUCLEOTIDE SEQUENCE</scope>
</reference>
<dbReference type="PANTHER" id="PTHR10161:SF14">
    <property type="entry name" value="TARTRATE-RESISTANT ACID PHOSPHATASE TYPE 5"/>
    <property type="match status" value="1"/>
</dbReference>
<evidence type="ECO:0000256" key="1">
    <source>
        <dbReference type="ARBA" id="ARBA00022729"/>
    </source>
</evidence>
<organism evidence="4">
    <name type="scientific">Albugo laibachii Nc14</name>
    <dbReference type="NCBI Taxonomy" id="890382"/>
    <lineage>
        <taxon>Eukaryota</taxon>
        <taxon>Sar</taxon>
        <taxon>Stramenopiles</taxon>
        <taxon>Oomycota</taxon>
        <taxon>Peronosporomycetes</taxon>
        <taxon>Albuginales</taxon>
        <taxon>Albuginaceae</taxon>
        <taxon>Albugo</taxon>
    </lineage>
</organism>
<evidence type="ECO:0000256" key="2">
    <source>
        <dbReference type="ARBA" id="ARBA00022801"/>
    </source>
</evidence>
<dbReference type="SUPFAM" id="SSF56300">
    <property type="entry name" value="Metallo-dependent phosphatases"/>
    <property type="match status" value="1"/>
</dbReference>
<keyword evidence="1" id="KW-0732">Signal</keyword>
<dbReference type="InterPro" id="IPR029052">
    <property type="entry name" value="Metallo-depent_PP-like"/>
</dbReference>
<evidence type="ECO:0000313" key="4">
    <source>
        <dbReference type="EMBL" id="CCA17105.1"/>
    </source>
</evidence>
<dbReference type="Gene3D" id="3.60.21.10">
    <property type="match status" value="1"/>
</dbReference>